<feature type="compositionally biased region" description="Low complexity" evidence="1">
    <location>
        <begin position="15"/>
        <end position="40"/>
    </location>
</feature>
<evidence type="ECO:0008006" key="4">
    <source>
        <dbReference type="Google" id="ProtNLM"/>
    </source>
</evidence>
<protein>
    <recommendedName>
        <fullName evidence="4">LppI</fullName>
    </recommendedName>
</protein>
<dbReference type="STRING" id="1793.AWC04_05625"/>
<organism evidence="2 3">
    <name type="scientific">Mycolicibacterium fallax</name>
    <name type="common">Mycobacterium fallax</name>
    <dbReference type="NCBI Taxonomy" id="1793"/>
    <lineage>
        <taxon>Bacteria</taxon>
        <taxon>Bacillati</taxon>
        <taxon>Actinomycetota</taxon>
        <taxon>Actinomycetes</taxon>
        <taxon>Mycobacteriales</taxon>
        <taxon>Mycobacteriaceae</taxon>
        <taxon>Mycolicibacterium</taxon>
    </lineage>
</organism>
<accession>A0A1X1RHB6</accession>
<gene>
    <name evidence="2" type="ORF">AWC04_05625</name>
</gene>
<keyword evidence="3" id="KW-1185">Reference proteome</keyword>
<dbReference type="Proteomes" id="UP000193484">
    <property type="component" value="Unassembled WGS sequence"/>
</dbReference>
<evidence type="ECO:0000256" key="1">
    <source>
        <dbReference type="SAM" id="MobiDB-lite"/>
    </source>
</evidence>
<proteinExistence type="predicted"/>
<evidence type="ECO:0000313" key="3">
    <source>
        <dbReference type="Proteomes" id="UP000193484"/>
    </source>
</evidence>
<name>A0A1X1RHB6_MYCFA</name>
<comment type="caution">
    <text evidence="2">The sequence shown here is derived from an EMBL/GenBank/DDBJ whole genome shotgun (WGS) entry which is preliminary data.</text>
</comment>
<dbReference type="EMBL" id="LQOJ01000021">
    <property type="protein sequence ID" value="ORV06337.1"/>
    <property type="molecule type" value="Genomic_DNA"/>
</dbReference>
<evidence type="ECO:0000313" key="2">
    <source>
        <dbReference type="EMBL" id="ORV06337.1"/>
    </source>
</evidence>
<feature type="region of interest" description="Disordered" evidence="1">
    <location>
        <begin position="1"/>
        <end position="45"/>
    </location>
</feature>
<reference evidence="2 3" key="1">
    <citation type="submission" date="2016-01" db="EMBL/GenBank/DDBJ databases">
        <title>The new phylogeny of the genus Mycobacterium.</title>
        <authorList>
            <person name="Tarcisio F."/>
            <person name="Conor M."/>
            <person name="Antonella G."/>
            <person name="Elisabetta G."/>
            <person name="Giulia F.S."/>
            <person name="Sara T."/>
            <person name="Anna F."/>
            <person name="Clotilde B."/>
            <person name="Roberto B."/>
            <person name="Veronica D.S."/>
            <person name="Fabio R."/>
            <person name="Monica P."/>
            <person name="Olivier J."/>
            <person name="Enrico T."/>
            <person name="Nicola S."/>
        </authorList>
    </citation>
    <scope>NUCLEOTIDE SEQUENCE [LARGE SCALE GENOMIC DNA]</scope>
    <source>
        <strain evidence="2 3">DSM 44179</strain>
    </source>
</reference>
<dbReference type="AlphaFoldDB" id="A0A1X1RHB6"/>
<sequence>MGPSLTPLTGKPRVSATTPSSTTTTTTTPSTSATPTAAPAPGSPIGAVAAWIDAGTPVEAGDFHSATRDGEMTPLPDGVAFSLPGGAAKCMTDPALGTDSMSCLLTVSNPLPQPIGQEGHWVPGWVDYDGGTVLVGALRADPGPFGAGAGPELAYGSALKFGDFRCRADQTGLFCMNYARQTAVRLSADGVTPFGCLQRVDAPVVVGAKYGC</sequence>